<dbReference type="EMBL" id="CP040896">
    <property type="protein sequence ID" value="QDA60268.1"/>
    <property type="molecule type" value="Genomic_DNA"/>
</dbReference>
<proteinExistence type="predicted"/>
<organism evidence="2 3">
    <name type="scientific">Hymenobacter jejuensis</name>
    <dbReference type="NCBI Taxonomy" id="2502781"/>
    <lineage>
        <taxon>Bacteria</taxon>
        <taxon>Pseudomonadati</taxon>
        <taxon>Bacteroidota</taxon>
        <taxon>Cytophagia</taxon>
        <taxon>Cytophagales</taxon>
        <taxon>Hymenobacteraceae</taxon>
        <taxon>Hymenobacter</taxon>
    </lineage>
</organism>
<name>A0A5B7ZZ09_9BACT</name>
<dbReference type="AlphaFoldDB" id="A0A5B7ZZ09"/>
<dbReference type="KEGG" id="hyj:FHG12_09150"/>
<dbReference type="OrthoDB" id="937739at2"/>
<evidence type="ECO:0008006" key="4">
    <source>
        <dbReference type="Google" id="ProtNLM"/>
    </source>
</evidence>
<keyword evidence="3" id="KW-1185">Reference proteome</keyword>
<evidence type="ECO:0000256" key="1">
    <source>
        <dbReference type="SAM" id="SignalP"/>
    </source>
</evidence>
<reference evidence="2 3" key="1">
    <citation type="submission" date="2019-06" db="EMBL/GenBank/DDBJ databases">
        <authorList>
            <person name="Srinivasan S."/>
        </authorList>
    </citation>
    <scope>NUCLEOTIDE SEQUENCE [LARGE SCALE GENOMIC DNA]</scope>
    <source>
        <strain evidence="2 3">17J68-5</strain>
    </source>
</reference>
<sequence>MKPVTSLCLILLLLWLPSCQAWAQVPVHKEQITKEFTLTSDAGHSTLVLYNIFGNVTVQGYSGNKVVVEVTKTITAKDAATLEQGKKEAQIGFEQRNDTVVVYNQGPHDSRPNRGRRNNDWDNRRIEYEYTFDFTVKVPTQMKVHVSTVNNGKVVIQDVTGALQAYNVNGAIAIKNAKGATTARTVNGNVDASYLSSPAGNSSYNTINGQITVVCPKDLSADLHFKSFHGELFTDFPKAEILPAQVTQNKQQEGAGTKYKLTKDTAVRLGKGGTNLRFETLNGDVTVKQQP</sequence>
<feature type="signal peptide" evidence="1">
    <location>
        <begin position="1"/>
        <end position="23"/>
    </location>
</feature>
<keyword evidence="1" id="KW-0732">Signal</keyword>
<protein>
    <recommendedName>
        <fullName evidence="4">DUF4097 domain-containing protein</fullName>
    </recommendedName>
</protein>
<accession>A0A5B7ZZ09</accession>
<gene>
    <name evidence="2" type="ORF">FHG12_09150</name>
</gene>
<feature type="chain" id="PRO_5022851740" description="DUF4097 domain-containing protein" evidence="1">
    <location>
        <begin position="24"/>
        <end position="291"/>
    </location>
</feature>
<dbReference type="Proteomes" id="UP000305398">
    <property type="component" value="Chromosome"/>
</dbReference>
<dbReference type="RefSeq" id="WP_139515446.1">
    <property type="nucleotide sequence ID" value="NZ_CP040896.1"/>
</dbReference>
<evidence type="ECO:0000313" key="2">
    <source>
        <dbReference type="EMBL" id="QDA60268.1"/>
    </source>
</evidence>
<evidence type="ECO:0000313" key="3">
    <source>
        <dbReference type="Proteomes" id="UP000305398"/>
    </source>
</evidence>